<keyword evidence="1" id="KW-1133">Transmembrane helix</keyword>
<evidence type="ECO:0000313" key="2">
    <source>
        <dbReference type="EMBL" id="TMR14686.1"/>
    </source>
</evidence>
<comment type="caution">
    <text evidence="2">The sequence shown here is derived from an EMBL/GenBank/DDBJ whole genome shotgun (WGS) entry which is preliminary data.</text>
</comment>
<proteinExistence type="predicted"/>
<protein>
    <recommendedName>
        <fullName evidence="4">ABC transporter permease</fullName>
    </recommendedName>
</protein>
<feature type="non-terminal residue" evidence="2">
    <location>
        <position position="254"/>
    </location>
</feature>
<reference evidence="2 3" key="1">
    <citation type="submission" date="2019-05" db="EMBL/GenBank/DDBJ databases">
        <title>Draft genome sequence of Nonomuraea turkmeniaca DSM 43926.</title>
        <authorList>
            <person name="Saricaoglu S."/>
            <person name="Isik K."/>
        </authorList>
    </citation>
    <scope>NUCLEOTIDE SEQUENCE [LARGE SCALE GENOMIC DNA]</scope>
    <source>
        <strain evidence="2 3">DSM 43926</strain>
    </source>
</reference>
<evidence type="ECO:0008006" key="4">
    <source>
        <dbReference type="Google" id="ProtNLM"/>
    </source>
</evidence>
<keyword evidence="3" id="KW-1185">Reference proteome</keyword>
<evidence type="ECO:0000313" key="3">
    <source>
        <dbReference type="Proteomes" id="UP000309128"/>
    </source>
</evidence>
<keyword evidence="1" id="KW-0812">Transmembrane</keyword>
<organism evidence="2 3">
    <name type="scientific">Nonomuraea turkmeniaca</name>
    <dbReference type="NCBI Taxonomy" id="103838"/>
    <lineage>
        <taxon>Bacteria</taxon>
        <taxon>Bacillati</taxon>
        <taxon>Actinomycetota</taxon>
        <taxon>Actinomycetes</taxon>
        <taxon>Streptosporangiales</taxon>
        <taxon>Streptosporangiaceae</taxon>
        <taxon>Nonomuraea</taxon>
    </lineage>
</organism>
<dbReference type="EMBL" id="VCKY01000107">
    <property type="protein sequence ID" value="TMR14686.1"/>
    <property type="molecule type" value="Genomic_DNA"/>
</dbReference>
<dbReference type="RefSeq" id="WP_138669207.1">
    <property type="nucleotide sequence ID" value="NZ_VCKY01000107.1"/>
</dbReference>
<gene>
    <name evidence="2" type="ORF">ETD86_28330</name>
</gene>
<evidence type="ECO:0000256" key="1">
    <source>
        <dbReference type="SAM" id="Phobius"/>
    </source>
</evidence>
<keyword evidence="1" id="KW-0472">Membrane</keyword>
<dbReference type="AlphaFoldDB" id="A0A5S4FAX2"/>
<dbReference type="Proteomes" id="UP000309128">
    <property type="component" value="Unassembled WGS sequence"/>
</dbReference>
<dbReference type="OrthoDB" id="9780560at2"/>
<name>A0A5S4FAX2_9ACTN</name>
<sequence>MSGLMAVKVRRDLRASWSRFALMVAALAVSLTVFGGMLSAWASIGRETSGAYLSTEPASATIVLDRGIDPARMAVLAEEARQRPGVAEATGRTQFDAAVAVNGRTLSVPLQVFVAAADDPMRMAKFDLKSGWPPAPGEILIGEDSLGLLDVAPGDNLTVTPPSAEPLQLGVSGTVYDPSLAPSPQEQRGHAYLSATSLRSVLLDQLKIQVTEPGQRTPTRDRATVVKVAGEVGAWLQRDKGLAVTEIQTPTPYA</sequence>
<accession>A0A5S4FAX2</accession>
<feature type="transmembrane region" description="Helical" evidence="1">
    <location>
        <begin position="20"/>
        <end position="44"/>
    </location>
</feature>